<dbReference type="EMBL" id="JBBMRA010000002">
    <property type="protein sequence ID" value="MEM5535393.1"/>
    <property type="molecule type" value="Genomic_DNA"/>
</dbReference>
<comment type="similarity">
    <text evidence="1">Belongs to the LysR transcriptional regulatory family.</text>
</comment>
<dbReference type="PROSITE" id="PS50931">
    <property type="entry name" value="HTH_LYSR"/>
    <property type="match status" value="1"/>
</dbReference>
<dbReference type="InterPro" id="IPR036390">
    <property type="entry name" value="WH_DNA-bd_sf"/>
</dbReference>
<feature type="domain" description="HTH lysR-type" evidence="5">
    <location>
        <begin position="1"/>
        <end position="58"/>
    </location>
</feature>
<dbReference type="Pfam" id="PF03466">
    <property type="entry name" value="LysR_substrate"/>
    <property type="match status" value="1"/>
</dbReference>
<keyword evidence="7" id="KW-1185">Reference proteome</keyword>
<name>A0ABU9TNU2_9GAMM</name>
<proteinExistence type="inferred from homology"/>
<dbReference type="CDD" id="cd05466">
    <property type="entry name" value="PBP2_LTTR_substrate"/>
    <property type="match status" value="1"/>
</dbReference>
<dbReference type="InterPro" id="IPR000847">
    <property type="entry name" value="LysR_HTH_N"/>
</dbReference>
<evidence type="ECO:0000259" key="5">
    <source>
        <dbReference type="PROSITE" id="PS50931"/>
    </source>
</evidence>
<dbReference type="Proteomes" id="UP001449225">
    <property type="component" value="Unassembled WGS sequence"/>
</dbReference>
<evidence type="ECO:0000256" key="1">
    <source>
        <dbReference type="ARBA" id="ARBA00009437"/>
    </source>
</evidence>
<dbReference type="SUPFAM" id="SSF46785">
    <property type="entry name" value="Winged helix' DNA-binding domain"/>
    <property type="match status" value="1"/>
</dbReference>
<sequence length="291" mass="32228">MDTNTLQAFIAVAESRSFSKAADHLYLTQSAISKRIALLEDQLSSKLFDRIGRTVSLTEAGAALLPRAKDILLQLDDAKRAIGNLNAGDVIGGLSLAASHHISLHRLPPYLKQFSHECPKVELDLQFAESEVAYEGVLKGDFELALITLSPAPDPSIHSDLIWDDLLMYVVAKDHPLAQAEKIKLEELTHYNAILPGSNTFTRSLVETLFFQHALTLNVTMSTNYLDTIRMMVNIGLGWSLLPQSLVGDDLKTLNVIDSEPVHRNLGIIYHKNRTLSNAANHLVQMLKSQR</sequence>
<accession>A0ABU9TNU2</accession>
<dbReference type="PANTHER" id="PTHR30126">
    <property type="entry name" value="HTH-TYPE TRANSCRIPTIONAL REGULATOR"/>
    <property type="match status" value="1"/>
</dbReference>
<evidence type="ECO:0000313" key="7">
    <source>
        <dbReference type="Proteomes" id="UP001449225"/>
    </source>
</evidence>
<gene>
    <name evidence="6" type="ORF">WNY58_03205</name>
</gene>
<dbReference type="InterPro" id="IPR036388">
    <property type="entry name" value="WH-like_DNA-bd_sf"/>
</dbReference>
<reference evidence="6 7" key="1">
    <citation type="submission" date="2024-03" db="EMBL/GenBank/DDBJ databases">
        <title>Community enrichment and isolation of bacterial strains for fucoidan degradation.</title>
        <authorList>
            <person name="Sichert A."/>
        </authorList>
    </citation>
    <scope>NUCLEOTIDE SEQUENCE [LARGE SCALE GENOMIC DNA]</scope>
    <source>
        <strain evidence="6 7">AS76</strain>
    </source>
</reference>
<evidence type="ECO:0000256" key="3">
    <source>
        <dbReference type="ARBA" id="ARBA00023125"/>
    </source>
</evidence>
<dbReference type="Gene3D" id="3.40.190.290">
    <property type="match status" value="1"/>
</dbReference>
<dbReference type="PANTHER" id="PTHR30126:SF81">
    <property type="entry name" value="HTH-TYPE TRANSCRIPTIONAL REGULATOR ILVY"/>
    <property type="match status" value="1"/>
</dbReference>
<keyword evidence="4" id="KW-0804">Transcription</keyword>
<dbReference type="Pfam" id="PF00126">
    <property type="entry name" value="HTH_1"/>
    <property type="match status" value="1"/>
</dbReference>
<comment type="caution">
    <text evidence="6">The sequence shown here is derived from an EMBL/GenBank/DDBJ whole genome shotgun (WGS) entry which is preliminary data.</text>
</comment>
<dbReference type="RefSeq" id="WP_342853714.1">
    <property type="nucleotide sequence ID" value="NZ_JBBMRA010000002.1"/>
</dbReference>
<dbReference type="SUPFAM" id="SSF53850">
    <property type="entry name" value="Periplasmic binding protein-like II"/>
    <property type="match status" value="1"/>
</dbReference>
<evidence type="ECO:0000313" key="6">
    <source>
        <dbReference type="EMBL" id="MEM5535393.1"/>
    </source>
</evidence>
<organism evidence="6 7">
    <name type="scientific">Neptuniibacter pectenicola</name>
    <dbReference type="NCBI Taxonomy" id="1806669"/>
    <lineage>
        <taxon>Bacteria</taxon>
        <taxon>Pseudomonadati</taxon>
        <taxon>Pseudomonadota</taxon>
        <taxon>Gammaproteobacteria</taxon>
        <taxon>Oceanospirillales</taxon>
        <taxon>Oceanospirillaceae</taxon>
        <taxon>Neptuniibacter</taxon>
    </lineage>
</organism>
<dbReference type="PRINTS" id="PR00039">
    <property type="entry name" value="HTHLYSR"/>
</dbReference>
<protein>
    <submittedName>
        <fullName evidence="6">LysR family transcriptional regulator</fullName>
    </submittedName>
</protein>
<dbReference type="Gene3D" id="1.10.10.10">
    <property type="entry name" value="Winged helix-like DNA-binding domain superfamily/Winged helix DNA-binding domain"/>
    <property type="match status" value="1"/>
</dbReference>
<evidence type="ECO:0000256" key="2">
    <source>
        <dbReference type="ARBA" id="ARBA00023015"/>
    </source>
</evidence>
<evidence type="ECO:0000256" key="4">
    <source>
        <dbReference type="ARBA" id="ARBA00023163"/>
    </source>
</evidence>
<keyword evidence="2" id="KW-0805">Transcription regulation</keyword>
<dbReference type="InterPro" id="IPR005119">
    <property type="entry name" value="LysR_subst-bd"/>
</dbReference>
<keyword evidence="3" id="KW-0238">DNA-binding</keyword>